<name>A0A7C0U174_DESA2</name>
<dbReference type="InterPro" id="IPR049311">
    <property type="entry name" value="GIY_YIG_cat"/>
</dbReference>
<dbReference type="Proteomes" id="UP000886289">
    <property type="component" value="Unassembled WGS sequence"/>
</dbReference>
<evidence type="ECO:0000259" key="1">
    <source>
        <dbReference type="Pfam" id="PF20815"/>
    </source>
</evidence>
<sequence length="161" mass="18669">MERVIYVGDAKDVIKRILTNHCRGNVEGSAFRKHVAESMGYKIKTTYRSSGSKKVRIDHPNPSEAEKKITAYIRSGKWKYVICDSYEEAHDFQWYVIERLKPLLNKDCKAWNSKNFQRCQILLNQLESSKALDCEQLKNALSGPGVYVFYHTENLNYLGDK</sequence>
<gene>
    <name evidence="2" type="ORF">ENG63_00360</name>
</gene>
<dbReference type="EMBL" id="DRBS01000015">
    <property type="protein sequence ID" value="HDD43300.1"/>
    <property type="molecule type" value="Genomic_DNA"/>
</dbReference>
<accession>A0A7C0U174</accession>
<comment type="caution">
    <text evidence="2">The sequence shown here is derived from an EMBL/GenBank/DDBJ whole genome shotgun (WGS) entry which is preliminary data.</text>
</comment>
<dbReference type="AlphaFoldDB" id="A0A7C0U174"/>
<evidence type="ECO:0000313" key="2">
    <source>
        <dbReference type="EMBL" id="HDD43300.1"/>
    </source>
</evidence>
<feature type="domain" description="GIY-YIG catalytic" evidence="1">
    <location>
        <begin position="3"/>
        <end position="107"/>
    </location>
</feature>
<reference evidence="2" key="1">
    <citation type="journal article" date="2020" name="mSystems">
        <title>Genome- and Community-Level Interaction Insights into Carbon Utilization and Element Cycling Functions of Hydrothermarchaeota in Hydrothermal Sediment.</title>
        <authorList>
            <person name="Zhou Z."/>
            <person name="Liu Y."/>
            <person name="Xu W."/>
            <person name="Pan J."/>
            <person name="Luo Z.H."/>
            <person name="Li M."/>
        </authorList>
    </citation>
    <scope>NUCLEOTIDE SEQUENCE [LARGE SCALE GENOMIC DNA]</scope>
    <source>
        <strain evidence="2">HyVt-233</strain>
    </source>
</reference>
<organism evidence="2">
    <name type="scientific">Desulfofervidus auxilii</name>
    <dbReference type="NCBI Taxonomy" id="1621989"/>
    <lineage>
        <taxon>Bacteria</taxon>
        <taxon>Pseudomonadati</taxon>
        <taxon>Thermodesulfobacteriota</taxon>
        <taxon>Candidatus Desulfofervidia</taxon>
        <taxon>Candidatus Desulfofervidales</taxon>
        <taxon>Candidatus Desulfofervidaceae</taxon>
        <taxon>Candidatus Desulfofervidus</taxon>
    </lineage>
</organism>
<proteinExistence type="predicted"/>
<protein>
    <recommendedName>
        <fullName evidence="1">GIY-YIG catalytic domain-containing protein</fullName>
    </recommendedName>
</protein>
<dbReference type="Pfam" id="PF20815">
    <property type="entry name" value="GIY_YIG_2"/>
    <property type="match status" value="1"/>
</dbReference>